<evidence type="ECO:0000313" key="3">
    <source>
        <dbReference type="Proteomes" id="UP001141806"/>
    </source>
</evidence>
<dbReference type="OrthoDB" id="1028014at2759"/>
<dbReference type="SMART" id="SM00028">
    <property type="entry name" value="TPR"/>
    <property type="match status" value="2"/>
</dbReference>
<reference evidence="2" key="1">
    <citation type="journal article" date="2023" name="Plant J.">
        <title>The genome of the king protea, Protea cynaroides.</title>
        <authorList>
            <person name="Chang J."/>
            <person name="Duong T.A."/>
            <person name="Schoeman C."/>
            <person name="Ma X."/>
            <person name="Roodt D."/>
            <person name="Barker N."/>
            <person name="Li Z."/>
            <person name="Van de Peer Y."/>
            <person name="Mizrachi E."/>
        </authorList>
    </citation>
    <scope>NUCLEOTIDE SEQUENCE</scope>
    <source>
        <tissue evidence="2">Young leaves</tissue>
    </source>
</reference>
<evidence type="ECO:0000259" key="1">
    <source>
        <dbReference type="PROSITE" id="PS50280"/>
    </source>
</evidence>
<feature type="domain" description="SET" evidence="1">
    <location>
        <begin position="181"/>
        <end position="374"/>
    </location>
</feature>
<gene>
    <name evidence="2" type="ORF">NE237_021647</name>
</gene>
<dbReference type="PANTHER" id="PTHR47643">
    <property type="entry name" value="TPR DOMAIN PROTEIN (AFU_ORTHOLOGUE AFUA_5G12710)"/>
    <property type="match status" value="1"/>
</dbReference>
<dbReference type="Proteomes" id="UP001141806">
    <property type="component" value="Unassembled WGS sequence"/>
</dbReference>
<dbReference type="EMBL" id="JAMYWD010000009">
    <property type="protein sequence ID" value="KAJ4961737.1"/>
    <property type="molecule type" value="Genomic_DNA"/>
</dbReference>
<dbReference type="InterPro" id="IPR053209">
    <property type="entry name" value="Gramillin-biosynth_MTr"/>
</dbReference>
<dbReference type="InterPro" id="IPR001214">
    <property type="entry name" value="SET_dom"/>
</dbReference>
<dbReference type="PROSITE" id="PS50280">
    <property type="entry name" value="SET"/>
    <property type="match status" value="1"/>
</dbReference>
<dbReference type="Pfam" id="PF00856">
    <property type="entry name" value="SET"/>
    <property type="match status" value="1"/>
</dbReference>
<dbReference type="InterPro" id="IPR019734">
    <property type="entry name" value="TPR_rpt"/>
</dbReference>
<dbReference type="AlphaFoldDB" id="A0A9Q0HCX8"/>
<dbReference type="Gene3D" id="1.25.40.10">
    <property type="entry name" value="Tetratricopeptide repeat domain"/>
    <property type="match status" value="1"/>
</dbReference>
<dbReference type="InterPro" id="IPR046341">
    <property type="entry name" value="SET_dom_sf"/>
</dbReference>
<dbReference type="SUPFAM" id="SSF82199">
    <property type="entry name" value="SET domain"/>
    <property type="match status" value="1"/>
</dbReference>
<dbReference type="SMART" id="SM00317">
    <property type="entry name" value="SET"/>
    <property type="match status" value="1"/>
</dbReference>
<protein>
    <recommendedName>
        <fullName evidence="1">SET domain-containing protein</fullName>
    </recommendedName>
</protein>
<accession>A0A9Q0HCX8</accession>
<dbReference type="SUPFAM" id="SSF48452">
    <property type="entry name" value="TPR-like"/>
    <property type="match status" value="1"/>
</dbReference>
<sequence>MKEERAEMEEEMMQQLRSKATEFLLREEWMESIKLYSHLVSLCQEQLSKNNDDSDSDRVSKLQKTLRLALSNRAEARSRLGDFSEALEDCDRALDIESSHFKTLFCKGKILLNLNRYTGASDCFKTALLHLQDNQYSETLHGYLERCKKLEFQSRTGILDLSDWVLSGFQGKSPELAEHIGAVEIKKSEKSGRGLFATKDIEAGNLLLFTKAVATVRGILPEPGEDSDSHSTESARLVLWKDFIDKVFAAAMRCKKTSGLISTLSGGEDEESLSVPDISLFRPETGEIFFSDEKVDDMGRLLNVLDVNCLTEDAISANVLGKNCDYYGVGLWILASFINHSCDPNARRLHIGDHLVIHASKDIKAGDEITFAYFDVFLPFNKRREMSKTWGFYCKCKRCRFEEEISSRGEIKEIEMALERGSDMGSVVVRLEEGMRRRMMKGKEKGYLRASYWVAFSGAYGLEKTMKRWGRRIPADETVAESVAEAVGGDERVLRVAIEGLRKRGGGVYEMERALKLGRGVYGKVVKKQAMRALLEL</sequence>
<proteinExistence type="predicted"/>
<dbReference type="CDD" id="cd20071">
    <property type="entry name" value="SET_SMYD"/>
    <property type="match status" value="1"/>
</dbReference>
<dbReference type="PANTHER" id="PTHR47643:SF2">
    <property type="entry name" value="TPR DOMAIN PROTEIN (AFU_ORTHOLOGUE AFUA_5G12710)"/>
    <property type="match status" value="1"/>
</dbReference>
<name>A0A9Q0HCX8_9MAGN</name>
<dbReference type="Gene3D" id="2.170.270.10">
    <property type="entry name" value="SET domain"/>
    <property type="match status" value="1"/>
</dbReference>
<comment type="caution">
    <text evidence="2">The sequence shown here is derived from an EMBL/GenBank/DDBJ whole genome shotgun (WGS) entry which is preliminary data.</text>
</comment>
<evidence type="ECO:0000313" key="2">
    <source>
        <dbReference type="EMBL" id="KAJ4961737.1"/>
    </source>
</evidence>
<organism evidence="2 3">
    <name type="scientific">Protea cynaroides</name>
    <dbReference type="NCBI Taxonomy" id="273540"/>
    <lineage>
        <taxon>Eukaryota</taxon>
        <taxon>Viridiplantae</taxon>
        <taxon>Streptophyta</taxon>
        <taxon>Embryophyta</taxon>
        <taxon>Tracheophyta</taxon>
        <taxon>Spermatophyta</taxon>
        <taxon>Magnoliopsida</taxon>
        <taxon>Proteales</taxon>
        <taxon>Proteaceae</taxon>
        <taxon>Protea</taxon>
    </lineage>
</organism>
<keyword evidence="3" id="KW-1185">Reference proteome</keyword>
<dbReference type="InterPro" id="IPR011990">
    <property type="entry name" value="TPR-like_helical_dom_sf"/>
</dbReference>